<keyword evidence="3" id="KW-0221">Differentiation</keyword>
<dbReference type="OrthoDB" id="1911379at2759"/>
<evidence type="ECO:0008006" key="10">
    <source>
        <dbReference type="Google" id="ProtNLM"/>
    </source>
</evidence>
<keyword evidence="9" id="KW-1185">Reference proteome</keyword>
<protein>
    <recommendedName>
        <fullName evidence="10">Protein FLX-like 2</fullName>
    </recommendedName>
</protein>
<dbReference type="AlphaFoldDB" id="A0A843WJU4"/>
<dbReference type="GO" id="GO:0009908">
    <property type="term" value="P:flower development"/>
    <property type="evidence" value="ECO:0007669"/>
    <property type="project" value="UniProtKB-KW"/>
</dbReference>
<keyword evidence="5" id="KW-0287">Flowering</keyword>
<feature type="region of interest" description="Disordered" evidence="7">
    <location>
        <begin position="1"/>
        <end position="20"/>
    </location>
</feature>
<dbReference type="GO" id="GO:0030154">
    <property type="term" value="P:cell differentiation"/>
    <property type="evidence" value="ECO:0007669"/>
    <property type="project" value="UniProtKB-KW"/>
</dbReference>
<sequence length="299" mass="34191">MGSKGRLQPHLRRPLPVPEMMHPDPFIPGIRPPPGPFFDMLPPPEIMEQKLAAQHGEMQKLAHENQRLAATHVALRQELAAAQQELQRLQTQLGVMKAEKEQQMKGLQDKITKMETDLQASESVKVELQQARTEAQNLVAVREELISKAQHLTQDLRRCHVDVQQIPAMMSELDALKREYHDCRVTYEYEKKLYSDHLETLQVMERNYVSMSREVQKLRSELANSNNPDRRGGGQYGANSAYKETDTFAQNASAQNAPAQHPAGQNTFEDSYNVAQVNWVSILFYITSRLQSLLYFLEN</sequence>
<evidence type="ECO:0000313" key="9">
    <source>
        <dbReference type="Proteomes" id="UP000652761"/>
    </source>
</evidence>
<comment type="caution">
    <text evidence="8">The sequence shown here is derived from an EMBL/GenBank/DDBJ whole genome shotgun (WGS) entry which is preliminary data.</text>
</comment>
<evidence type="ECO:0000256" key="5">
    <source>
        <dbReference type="ARBA" id="ARBA00023089"/>
    </source>
</evidence>
<reference evidence="8" key="1">
    <citation type="submission" date="2017-07" db="EMBL/GenBank/DDBJ databases">
        <title>Taro Niue Genome Assembly and Annotation.</title>
        <authorList>
            <person name="Atibalentja N."/>
            <person name="Keating K."/>
            <person name="Fields C.J."/>
        </authorList>
    </citation>
    <scope>NUCLEOTIDE SEQUENCE</scope>
    <source>
        <strain evidence="8">Niue_2</strain>
        <tissue evidence="8">Leaf</tissue>
    </source>
</reference>
<dbReference type="InterPro" id="IPR040353">
    <property type="entry name" value="FLX/FLX-like"/>
</dbReference>
<gene>
    <name evidence="8" type="ORF">Taro_039758</name>
</gene>
<dbReference type="Proteomes" id="UP000652761">
    <property type="component" value="Unassembled WGS sequence"/>
</dbReference>
<evidence type="ECO:0000256" key="6">
    <source>
        <dbReference type="SAM" id="Coils"/>
    </source>
</evidence>
<evidence type="ECO:0000256" key="4">
    <source>
        <dbReference type="ARBA" id="ARBA00023054"/>
    </source>
</evidence>
<proteinExistence type="inferred from homology"/>
<evidence type="ECO:0000256" key="1">
    <source>
        <dbReference type="ARBA" id="ARBA00005405"/>
    </source>
</evidence>
<evidence type="ECO:0000313" key="8">
    <source>
        <dbReference type="EMBL" id="MQM06928.1"/>
    </source>
</evidence>
<evidence type="ECO:0000256" key="3">
    <source>
        <dbReference type="ARBA" id="ARBA00022782"/>
    </source>
</evidence>
<evidence type="ECO:0000256" key="2">
    <source>
        <dbReference type="ARBA" id="ARBA00022473"/>
    </source>
</evidence>
<dbReference type="EMBL" id="NMUH01003744">
    <property type="protein sequence ID" value="MQM06928.1"/>
    <property type="molecule type" value="Genomic_DNA"/>
</dbReference>
<dbReference type="PANTHER" id="PTHR33405">
    <property type="entry name" value="PROTEIN FLX-LIKE 2"/>
    <property type="match status" value="1"/>
</dbReference>
<keyword evidence="2" id="KW-0217">Developmental protein</keyword>
<keyword evidence="4 6" id="KW-0175">Coiled coil</keyword>
<organism evidence="8 9">
    <name type="scientific">Colocasia esculenta</name>
    <name type="common">Wild taro</name>
    <name type="synonym">Arum esculentum</name>
    <dbReference type="NCBI Taxonomy" id="4460"/>
    <lineage>
        <taxon>Eukaryota</taxon>
        <taxon>Viridiplantae</taxon>
        <taxon>Streptophyta</taxon>
        <taxon>Embryophyta</taxon>
        <taxon>Tracheophyta</taxon>
        <taxon>Spermatophyta</taxon>
        <taxon>Magnoliopsida</taxon>
        <taxon>Liliopsida</taxon>
        <taxon>Araceae</taxon>
        <taxon>Aroideae</taxon>
        <taxon>Colocasieae</taxon>
        <taxon>Colocasia</taxon>
    </lineage>
</organism>
<evidence type="ECO:0000256" key="7">
    <source>
        <dbReference type="SAM" id="MobiDB-lite"/>
    </source>
</evidence>
<dbReference type="PANTHER" id="PTHR33405:SF4">
    <property type="entry name" value="PROTEIN FLX-LIKE 2"/>
    <property type="match status" value="1"/>
</dbReference>
<name>A0A843WJU4_COLES</name>
<feature type="coiled-coil region" evidence="6">
    <location>
        <begin position="58"/>
        <end position="148"/>
    </location>
</feature>
<accession>A0A843WJU4</accession>
<comment type="similarity">
    <text evidence="1">Belongs to the FLX family.</text>
</comment>